<keyword evidence="3" id="KW-1185">Reference proteome</keyword>
<dbReference type="SMART" id="SM00530">
    <property type="entry name" value="HTH_XRE"/>
    <property type="match status" value="1"/>
</dbReference>
<dbReference type="Pfam" id="PF12844">
    <property type="entry name" value="HTH_19"/>
    <property type="match status" value="1"/>
</dbReference>
<dbReference type="Gene3D" id="1.10.260.40">
    <property type="entry name" value="lambda repressor-like DNA-binding domains"/>
    <property type="match status" value="1"/>
</dbReference>
<dbReference type="EMBL" id="KY045851">
    <property type="protein sequence ID" value="APM00221.1"/>
    <property type="molecule type" value="Genomic_DNA"/>
</dbReference>
<dbReference type="Proteomes" id="UP000222283">
    <property type="component" value="Segment"/>
</dbReference>
<proteinExistence type="predicted"/>
<dbReference type="CDD" id="cd00093">
    <property type="entry name" value="HTH_XRE"/>
    <property type="match status" value="1"/>
</dbReference>
<accession>A0A1L5C2A9</accession>
<sequence length="154" mass="16968">MSISLGEKIKLIRGTTGLNQIKFSELVGIGISSYKKYESGNRDVGAQSLLAIANHPQFKKYALWLVTGETNPAAGQFAPGDSIDELGLLNEEEFDEQFIAKSTQSLAMFFILGWFVKNPDKEFDINDCGRLLLKDLKPVIDARASKPVNSQKTA</sequence>
<dbReference type="InterPro" id="IPR010982">
    <property type="entry name" value="Lambda_DNA-bd_dom_sf"/>
</dbReference>
<protein>
    <submittedName>
        <fullName evidence="2">Repressor</fullName>
    </submittedName>
</protein>
<dbReference type="InterPro" id="IPR001387">
    <property type="entry name" value="Cro/C1-type_HTH"/>
</dbReference>
<feature type="domain" description="HTH cro/C1-type" evidence="1">
    <location>
        <begin position="9"/>
        <end position="63"/>
    </location>
</feature>
<dbReference type="SUPFAM" id="SSF47413">
    <property type="entry name" value="lambda repressor-like DNA-binding domains"/>
    <property type="match status" value="1"/>
</dbReference>
<evidence type="ECO:0000259" key="1">
    <source>
        <dbReference type="PROSITE" id="PS50943"/>
    </source>
</evidence>
<organism evidence="2 3">
    <name type="scientific">Pseudoalteromonas phage C5a</name>
    <dbReference type="NCBI Taxonomy" id="1916107"/>
    <lineage>
        <taxon>Viruses</taxon>
        <taxon>Duplodnaviria</taxon>
        <taxon>Heunggongvirae</taxon>
        <taxon>Uroviricota</taxon>
        <taxon>Caudoviricetes</taxon>
        <taxon>Peduoviridae</taxon>
        <taxon>Catalunyavirus</taxon>
        <taxon>Catalunyavirus C5a</taxon>
    </lineage>
</organism>
<dbReference type="GO" id="GO:0003677">
    <property type="term" value="F:DNA binding"/>
    <property type="evidence" value="ECO:0007669"/>
    <property type="project" value="InterPro"/>
</dbReference>
<evidence type="ECO:0000313" key="3">
    <source>
        <dbReference type="Proteomes" id="UP000222283"/>
    </source>
</evidence>
<reference evidence="2 3" key="1">
    <citation type="submission" date="2016-10" db="EMBL/GenBank/DDBJ databases">
        <title>An insight into ecological interactions, comparative genomics and biogeography of Pseudoalteromonas phages.</title>
        <authorList>
            <person name="Lara E."/>
            <person name="Vaque D."/>
            <person name="Sa E.L."/>
            <person name="Salazar G."/>
            <person name="Sanchez P."/>
            <person name="Duhaime M.B."/>
            <person name="Ignacio-Espinoza J."/>
            <person name="Santos F."/>
            <person name="Roux S."/>
            <person name="Anton J."/>
            <person name="Sullivan M.B."/>
            <person name="Acinas S.G."/>
        </authorList>
    </citation>
    <scope>NUCLEOTIDE SEQUENCE [LARGE SCALE GENOMIC DNA]</scope>
    <source>
        <strain evidence="2 3">C5a</strain>
    </source>
</reference>
<name>A0A1L5C2A9_9CAUD</name>
<dbReference type="PROSITE" id="PS50943">
    <property type="entry name" value="HTH_CROC1"/>
    <property type="match status" value="1"/>
</dbReference>
<gene>
    <name evidence="2" type="ORF">C5a_11</name>
</gene>
<evidence type="ECO:0000313" key="2">
    <source>
        <dbReference type="EMBL" id="APM00221.1"/>
    </source>
</evidence>